<name>A0ABT6R7H8_9BACT</name>
<dbReference type="PROSITE" id="PS52016">
    <property type="entry name" value="TONB_DEPENDENT_REC_3"/>
    <property type="match status" value="1"/>
</dbReference>
<keyword evidence="4 7" id="KW-0812">Transmembrane</keyword>
<dbReference type="InterPro" id="IPR036942">
    <property type="entry name" value="Beta-barrel_TonB_sf"/>
</dbReference>
<keyword evidence="8" id="KW-0732">Signal</keyword>
<dbReference type="InterPro" id="IPR012910">
    <property type="entry name" value="Plug_dom"/>
</dbReference>
<comment type="caution">
    <text evidence="10">The sequence shown here is derived from an EMBL/GenBank/DDBJ whole genome shotgun (WGS) entry which is preliminary data.</text>
</comment>
<keyword evidence="3 7" id="KW-1134">Transmembrane beta strand</keyword>
<accession>A0ABT6R7H8</accession>
<dbReference type="SUPFAM" id="SSF49464">
    <property type="entry name" value="Carboxypeptidase regulatory domain-like"/>
    <property type="match status" value="1"/>
</dbReference>
<protein>
    <submittedName>
        <fullName evidence="10">TonB-dependent receptor</fullName>
    </submittedName>
</protein>
<organism evidence="10 11">
    <name type="scientific">Pinibacter soli</name>
    <dbReference type="NCBI Taxonomy" id="3044211"/>
    <lineage>
        <taxon>Bacteria</taxon>
        <taxon>Pseudomonadati</taxon>
        <taxon>Bacteroidota</taxon>
        <taxon>Chitinophagia</taxon>
        <taxon>Chitinophagales</taxon>
        <taxon>Chitinophagaceae</taxon>
        <taxon>Pinibacter</taxon>
    </lineage>
</organism>
<sequence length="1018" mass="112393">MKKLLAILFAVCFSFMQVKAQQVVTGRVTNGATGEALPSVSVLIKGTSSGTQSNEKGEFSIKVGENATLIFNSIGHESQEIVVKGQSVINVKLKTASKDLNEVVVVGYGAQKKADITGSITQVKGEELAKSPTTSPMSALQGKVAGVQVVNSGAPGSAPTVRIRGVGVYNLPVKTGDHVRTNASTTNGQPLYVVDGMLFDDINFLNNDDIQDMSVLKDASAAAIYGVKAANGVVVITTKKGGFNKPATISFDTYLGIQKPVNVLKMANSEEYATMMKEMGNTTMLSKSISLYGGDQTSLTPSTNTNWFDQVLRSSAMMQNYNLDLSGGTSKAAYSFAGTYLKQNGIMDVNNSYQRLNMRAKVDFQVTDFLKMGVNFVVSNSTQWIPNNNAMQSAFVNPSVYPVYDYKQDPIGTPIPFTTPQQVGLSQYFGNPMAELVYKSDVKELITRVIPGIYAEASLLPKNKLVFKTVFNQDYSFGDLRKYTPQYFVGNGQEASSSTLRKETNNYKNYVWDNTLTFKNNYNKHNYSVLVGNSFRSNKYRFLMGQASNVPGDKEEYLYITNGTDDASRKTNDNGSLDRGLSYFGRLNYDYDGRYLFTATMRADGSSKYQHKWGYFPSVGLGWVVSKENFMSSQHAVDFLKIRGSWGKLGNDKVPANDGFASNLPTSGVLGNGIAPGYASNGPYSILGWEEVAETDLGLELRTLKNRLSFEFDYFHRMTLNAVINNPVPNIGGTIMQNSGKILNEGVEFNLGWNDKIGNNFRYYVNGNISTLKNQIKSLNGIPYILTGTAEFRQICMVGKPLDAFYGYQQAGVYQNQKEIDNDPVAVANGLKPGDFKYVDQNHDGKIDDQDRVVIGSYIPKLTYGFALGFSYKAFDFSASFQGVSGNKIANLKRGVRRWETSVNYDEAQVVNRWHGEGTSNLYPSAEGSIKPWNVSNFNSFYIENASYFRIQNIQLGYTIDNRLIKGLKRGSVRVYATAERPITFFKANAFTPEVANGVDQYIYPVTSLYTFGIKMTY</sequence>
<comment type="similarity">
    <text evidence="7">Belongs to the TonB-dependent receptor family.</text>
</comment>
<dbReference type="Pfam" id="PF07715">
    <property type="entry name" value="Plug"/>
    <property type="match status" value="1"/>
</dbReference>
<evidence type="ECO:0000259" key="9">
    <source>
        <dbReference type="Pfam" id="PF07715"/>
    </source>
</evidence>
<dbReference type="Proteomes" id="UP001226434">
    <property type="component" value="Unassembled WGS sequence"/>
</dbReference>
<dbReference type="InterPro" id="IPR039426">
    <property type="entry name" value="TonB-dep_rcpt-like"/>
</dbReference>
<evidence type="ECO:0000256" key="5">
    <source>
        <dbReference type="ARBA" id="ARBA00023136"/>
    </source>
</evidence>
<dbReference type="Gene3D" id="2.170.130.10">
    <property type="entry name" value="TonB-dependent receptor, plug domain"/>
    <property type="match status" value="1"/>
</dbReference>
<keyword evidence="6 7" id="KW-0998">Cell outer membrane</keyword>
<evidence type="ECO:0000256" key="3">
    <source>
        <dbReference type="ARBA" id="ARBA00022452"/>
    </source>
</evidence>
<dbReference type="InterPro" id="IPR023997">
    <property type="entry name" value="TonB-dep_OMP_SusC/RagA_CS"/>
</dbReference>
<dbReference type="Gene3D" id="2.40.170.20">
    <property type="entry name" value="TonB-dependent receptor, beta-barrel domain"/>
    <property type="match status" value="1"/>
</dbReference>
<evidence type="ECO:0000256" key="6">
    <source>
        <dbReference type="ARBA" id="ARBA00023237"/>
    </source>
</evidence>
<evidence type="ECO:0000256" key="8">
    <source>
        <dbReference type="SAM" id="SignalP"/>
    </source>
</evidence>
<reference evidence="10 11" key="1">
    <citation type="submission" date="2023-05" db="EMBL/GenBank/DDBJ databases">
        <title>Genome sequence of Pinibacter sp. MAH-24.</title>
        <authorList>
            <person name="Huq M.A."/>
        </authorList>
    </citation>
    <scope>NUCLEOTIDE SEQUENCE [LARGE SCALE GENOMIC DNA]</scope>
    <source>
        <strain evidence="10 11">MAH-24</strain>
    </source>
</reference>
<evidence type="ECO:0000313" key="11">
    <source>
        <dbReference type="Proteomes" id="UP001226434"/>
    </source>
</evidence>
<dbReference type="RefSeq" id="WP_282332652.1">
    <property type="nucleotide sequence ID" value="NZ_JASBRG010000001.1"/>
</dbReference>
<keyword evidence="2 7" id="KW-0813">Transport</keyword>
<gene>
    <name evidence="10" type="ORF">QJ048_01990</name>
</gene>
<evidence type="ECO:0000256" key="4">
    <source>
        <dbReference type="ARBA" id="ARBA00022692"/>
    </source>
</evidence>
<dbReference type="EMBL" id="JASBRG010000001">
    <property type="protein sequence ID" value="MDI3318521.1"/>
    <property type="molecule type" value="Genomic_DNA"/>
</dbReference>
<dbReference type="InterPro" id="IPR023996">
    <property type="entry name" value="TonB-dep_OMP_SusC/RagA"/>
</dbReference>
<dbReference type="NCBIfam" id="TIGR04057">
    <property type="entry name" value="SusC_RagA_signa"/>
    <property type="match status" value="1"/>
</dbReference>
<dbReference type="InterPro" id="IPR008969">
    <property type="entry name" value="CarboxyPept-like_regulatory"/>
</dbReference>
<comment type="subcellular location">
    <subcellularLocation>
        <location evidence="1 7">Cell outer membrane</location>
        <topology evidence="1 7">Multi-pass membrane protein</topology>
    </subcellularLocation>
</comment>
<keyword evidence="10" id="KW-0675">Receptor</keyword>
<evidence type="ECO:0000313" key="10">
    <source>
        <dbReference type="EMBL" id="MDI3318521.1"/>
    </source>
</evidence>
<feature type="chain" id="PRO_5045840996" evidence="8">
    <location>
        <begin position="21"/>
        <end position="1018"/>
    </location>
</feature>
<proteinExistence type="inferred from homology"/>
<keyword evidence="5 7" id="KW-0472">Membrane</keyword>
<dbReference type="Pfam" id="PF13715">
    <property type="entry name" value="CarbopepD_reg_2"/>
    <property type="match status" value="1"/>
</dbReference>
<dbReference type="NCBIfam" id="TIGR04056">
    <property type="entry name" value="OMP_RagA_SusC"/>
    <property type="match status" value="1"/>
</dbReference>
<dbReference type="SUPFAM" id="SSF56935">
    <property type="entry name" value="Porins"/>
    <property type="match status" value="1"/>
</dbReference>
<dbReference type="Gene3D" id="2.60.40.1120">
    <property type="entry name" value="Carboxypeptidase-like, regulatory domain"/>
    <property type="match status" value="1"/>
</dbReference>
<evidence type="ECO:0000256" key="7">
    <source>
        <dbReference type="PROSITE-ProRule" id="PRU01360"/>
    </source>
</evidence>
<evidence type="ECO:0000256" key="2">
    <source>
        <dbReference type="ARBA" id="ARBA00022448"/>
    </source>
</evidence>
<dbReference type="InterPro" id="IPR037066">
    <property type="entry name" value="Plug_dom_sf"/>
</dbReference>
<keyword evidence="11" id="KW-1185">Reference proteome</keyword>
<feature type="signal peptide" evidence="8">
    <location>
        <begin position="1"/>
        <end position="20"/>
    </location>
</feature>
<evidence type="ECO:0000256" key="1">
    <source>
        <dbReference type="ARBA" id="ARBA00004571"/>
    </source>
</evidence>
<feature type="domain" description="TonB-dependent receptor plug" evidence="9">
    <location>
        <begin position="113"/>
        <end position="233"/>
    </location>
</feature>